<dbReference type="Proteomes" id="UP000594364">
    <property type="component" value="Chromosome 4"/>
</dbReference>
<protein>
    <submittedName>
        <fullName evidence="1">Uncharacterized protein</fullName>
    </submittedName>
</protein>
<sequence>MSYHRLHSPYLVSVFLLTADRSLSGGFLFRVGSSLVLGRYMNLGAFNVLFVCLSDLAWFHPVFEDSQIFWILALDHMSGSDDTLAVPDNNAGTETALFTAELDAHNPDGG</sequence>
<keyword evidence="2" id="KW-1185">Reference proteome</keyword>
<name>A0A7S9PWX3_EPIFF</name>
<evidence type="ECO:0000313" key="1">
    <source>
        <dbReference type="EMBL" id="QPH05646.1"/>
    </source>
</evidence>
<accession>A0A7S9PWX3</accession>
<proteinExistence type="predicted"/>
<organism evidence="1 2">
    <name type="scientific">Epichloe festucae (strain Fl1)</name>
    <dbReference type="NCBI Taxonomy" id="877507"/>
    <lineage>
        <taxon>Eukaryota</taxon>
        <taxon>Fungi</taxon>
        <taxon>Dikarya</taxon>
        <taxon>Ascomycota</taxon>
        <taxon>Pezizomycotina</taxon>
        <taxon>Sordariomycetes</taxon>
        <taxon>Hypocreomycetidae</taxon>
        <taxon>Hypocreales</taxon>
        <taxon>Clavicipitaceae</taxon>
        <taxon>Epichloe</taxon>
    </lineage>
</organism>
<dbReference type="AlphaFoldDB" id="A0A7S9PWX3"/>
<dbReference type="EMBL" id="CP031388">
    <property type="protein sequence ID" value="QPH05646.1"/>
    <property type="molecule type" value="Genomic_DNA"/>
</dbReference>
<reference evidence="1 2" key="1">
    <citation type="journal article" date="2018" name="PLoS Genet.">
        <title>Repeat elements organise 3D genome structure and mediate transcription in the filamentous fungus Epichloe festucae.</title>
        <authorList>
            <person name="Winter D.J."/>
            <person name="Ganley A.R.D."/>
            <person name="Young C.A."/>
            <person name="Liachko I."/>
            <person name="Schardl C.L."/>
            <person name="Dupont P.Y."/>
            <person name="Berry D."/>
            <person name="Ram A."/>
            <person name="Scott B."/>
            <person name="Cox M.P."/>
        </authorList>
    </citation>
    <scope>NUCLEOTIDE SEQUENCE [LARGE SCALE GENOMIC DNA]</scope>
    <source>
        <strain evidence="1 2">Fl1</strain>
    </source>
</reference>
<gene>
    <name evidence="1" type="ORF">C2857_003591</name>
</gene>
<evidence type="ECO:0000313" key="2">
    <source>
        <dbReference type="Proteomes" id="UP000594364"/>
    </source>
</evidence>